<dbReference type="GO" id="GO:0008614">
    <property type="term" value="P:pyridoxine metabolic process"/>
    <property type="evidence" value="ECO:0007669"/>
    <property type="project" value="TreeGrafter"/>
</dbReference>
<feature type="binding site" evidence="10 12">
    <location>
        <begin position="70"/>
        <end position="72"/>
    </location>
    <ligand>
        <name>L-glutamine</name>
        <dbReference type="ChEBI" id="CHEBI:58359"/>
    </ligand>
</feature>
<dbReference type="Gene3D" id="3.40.50.880">
    <property type="match status" value="1"/>
</dbReference>
<comment type="subunit">
    <text evidence="9 10">In the presence of PdxS, forms a dodecamer of heterodimers. Only shows activity in the heterodimer.</text>
</comment>
<dbReference type="PANTHER" id="PTHR31559">
    <property type="entry name" value="PYRIDOXAL 5'-PHOSPHATE SYNTHASE SUBUNIT SNO"/>
    <property type="match status" value="1"/>
</dbReference>
<dbReference type="HAMAP" id="MF_01615">
    <property type="entry name" value="PdxT"/>
    <property type="match status" value="1"/>
</dbReference>
<dbReference type="GO" id="GO:0005829">
    <property type="term" value="C:cytosol"/>
    <property type="evidence" value="ECO:0007669"/>
    <property type="project" value="TreeGrafter"/>
</dbReference>
<dbReference type="Pfam" id="PF01174">
    <property type="entry name" value="SNO"/>
    <property type="match status" value="1"/>
</dbReference>
<protein>
    <recommendedName>
        <fullName evidence="10">Pyridoxal 5'-phosphate synthase subunit PdxT</fullName>
        <ecNumber evidence="10">4.3.3.6</ecNumber>
    </recommendedName>
    <alternativeName>
        <fullName evidence="10">Pdx2</fullName>
    </alternativeName>
    <alternativeName>
        <fullName evidence="10">Pyridoxal 5'-phosphate synthase glutaminase subunit</fullName>
        <ecNumber evidence="10">3.5.1.2</ecNumber>
    </alternativeName>
</protein>
<dbReference type="PANTHER" id="PTHR31559:SF0">
    <property type="entry name" value="PYRIDOXAL 5'-PHOSPHATE SYNTHASE SUBUNIT SNO1-RELATED"/>
    <property type="match status" value="1"/>
</dbReference>
<comment type="caution">
    <text evidence="13">The sequence shown here is derived from an EMBL/GenBank/DDBJ whole genome shotgun (WGS) entry which is preliminary data.</text>
</comment>
<evidence type="ECO:0000256" key="10">
    <source>
        <dbReference type="HAMAP-Rule" id="MF_01615"/>
    </source>
</evidence>
<comment type="catalytic activity">
    <reaction evidence="7 10">
        <text>L-glutamine + H2O = L-glutamate + NH4(+)</text>
        <dbReference type="Rhea" id="RHEA:15889"/>
        <dbReference type="ChEBI" id="CHEBI:15377"/>
        <dbReference type="ChEBI" id="CHEBI:28938"/>
        <dbReference type="ChEBI" id="CHEBI:29985"/>
        <dbReference type="ChEBI" id="CHEBI:58359"/>
        <dbReference type="EC" id="3.5.1.2"/>
    </reaction>
</comment>
<feature type="active site" description="Charge relay system" evidence="10 11">
    <location>
        <position position="225"/>
    </location>
</feature>
<dbReference type="PROSITE" id="PS51130">
    <property type="entry name" value="PDXT_SNO_2"/>
    <property type="match status" value="1"/>
</dbReference>
<comment type="pathway">
    <text evidence="10">Cofactor biosynthesis; pyridoxal 5'-phosphate biosynthesis.</text>
</comment>
<comment type="similarity">
    <text evidence="1 10">Belongs to the glutaminase PdxT/SNO family.</text>
</comment>
<dbReference type="GO" id="GO:0004359">
    <property type="term" value="F:glutaminase activity"/>
    <property type="evidence" value="ECO:0007669"/>
    <property type="project" value="UniProtKB-UniRule"/>
</dbReference>
<evidence type="ECO:0000256" key="8">
    <source>
        <dbReference type="ARBA" id="ARBA00054599"/>
    </source>
</evidence>
<evidence type="ECO:0000313" key="14">
    <source>
        <dbReference type="Proteomes" id="UP000543556"/>
    </source>
</evidence>
<dbReference type="UniPathway" id="UPA00245"/>
<proteinExistence type="inferred from homology"/>
<dbReference type="EC" id="4.3.3.6" evidence="10"/>
<sequence length="244" mass="26214">MAPNYDGKVTVLIPENLPSSTAGGPLVGILALQGDVREHAQALEACGARVVAVRRPSELAAVEGLVLPGGESTTIDKLSRIFGLRDPLRERIREGLPVYGSCAGMILLADEIADPATDLGGHAQQTLGGLDITVRRNAFGRQVDSFETELHFTQLARGGRPEKPVHAVFIRAPWVERVGASVEVLASVEIPAGAHAQAQNGRIEPEVRAVAVRSRHLLATSFHPEVTGERRIHELFIRMIRGEA</sequence>
<evidence type="ECO:0000313" key="13">
    <source>
        <dbReference type="EMBL" id="NVM94565.1"/>
    </source>
</evidence>
<keyword evidence="4 10" id="KW-0315">Glutamine amidotransferase</keyword>
<evidence type="ECO:0000256" key="4">
    <source>
        <dbReference type="ARBA" id="ARBA00022962"/>
    </source>
</evidence>
<dbReference type="InterPro" id="IPR021196">
    <property type="entry name" value="PdxT/SNO_CS"/>
</dbReference>
<evidence type="ECO:0000256" key="5">
    <source>
        <dbReference type="ARBA" id="ARBA00023239"/>
    </source>
</evidence>
<evidence type="ECO:0000256" key="2">
    <source>
        <dbReference type="ARBA" id="ARBA00022801"/>
    </source>
</evidence>
<dbReference type="AlphaFoldDB" id="A0A7Y7IFK4"/>
<reference evidence="13 14" key="1">
    <citation type="submission" date="2020-02" db="EMBL/GenBank/DDBJ databases">
        <title>Genome sequence of strain AETb3-4.</title>
        <authorList>
            <person name="Gao J."/>
            <person name="Zhang X."/>
        </authorList>
    </citation>
    <scope>NUCLEOTIDE SEQUENCE [LARGE SCALE GENOMIC DNA]</scope>
    <source>
        <strain evidence="13 14">AETb3-4</strain>
    </source>
</reference>
<keyword evidence="2 10" id="KW-0378">Hydrolase</keyword>
<dbReference type="CDD" id="cd01749">
    <property type="entry name" value="GATase1_PB"/>
    <property type="match status" value="1"/>
</dbReference>
<accession>A0A7Y7IFK4</accession>
<dbReference type="GO" id="GO:0036381">
    <property type="term" value="F:pyridoxal 5'-phosphate synthase (glutamine hydrolysing) activity"/>
    <property type="evidence" value="ECO:0007669"/>
    <property type="project" value="UniProtKB-UniRule"/>
</dbReference>
<dbReference type="SUPFAM" id="SSF52317">
    <property type="entry name" value="Class I glutamine amidotransferase-like"/>
    <property type="match status" value="1"/>
</dbReference>
<dbReference type="InterPro" id="IPR029062">
    <property type="entry name" value="Class_I_gatase-like"/>
</dbReference>
<dbReference type="EC" id="3.5.1.2" evidence="10"/>
<evidence type="ECO:0000256" key="7">
    <source>
        <dbReference type="ARBA" id="ARBA00049534"/>
    </source>
</evidence>
<dbReference type="GO" id="GO:0042823">
    <property type="term" value="P:pyridoxal phosphate biosynthetic process"/>
    <property type="evidence" value="ECO:0007669"/>
    <property type="project" value="UniProtKB-UniRule"/>
</dbReference>
<dbReference type="GO" id="GO:1903600">
    <property type="term" value="C:glutaminase complex"/>
    <property type="evidence" value="ECO:0007669"/>
    <property type="project" value="TreeGrafter"/>
</dbReference>
<keyword evidence="3 10" id="KW-0663">Pyridoxal phosphate</keyword>
<dbReference type="NCBIfam" id="TIGR03800">
    <property type="entry name" value="PLP_synth_Pdx2"/>
    <property type="match status" value="1"/>
</dbReference>
<feature type="active site" description="Charge relay system" evidence="10 11">
    <location>
        <position position="223"/>
    </location>
</feature>
<evidence type="ECO:0000256" key="6">
    <source>
        <dbReference type="ARBA" id="ARBA00047992"/>
    </source>
</evidence>
<dbReference type="PROSITE" id="PS51273">
    <property type="entry name" value="GATASE_TYPE_1"/>
    <property type="match status" value="1"/>
</dbReference>
<keyword evidence="5 10" id="KW-0456">Lyase</keyword>
<evidence type="ECO:0000256" key="12">
    <source>
        <dbReference type="PIRSR" id="PIRSR005639-2"/>
    </source>
</evidence>
<feature type="active site" description="Nucleophile" evidence="10 11">
    <location>
        <position position="102"/>
    </location>
</feature>
<gene>
    <name evidence="10 13" type="primary">pdxT</name>
    <name evidence="13" type="ORF">G6034_06510</name>
</gene>
<feature type="binding site" evidence="10 12">
    <location>
        <begin position="170"/>
        <end position="171"/>
    </location>
    <ligand>
        <name>L-glutamine</name>
        <dbReference type="ChEBI" id="CHEBI:58359"/>
    </ligand>
</feature>
<dbReference type="PROSITE" id="PS01236">
    <property type="entry name" value="PDXT_SNO_1"/>
    <property type="match status" value="1"/>
</dbReference>
<evidence type="ECO:0000256" key="9">
    <source>
        <dbReference type="ARBA" id="ARBA00064749"/>
    </source>
</evidence>
<dbReference type="PIRSF" id="PIRSF005639">
    <property type="entry name" value="Glut_amidoT_SNO"/>
    <property type="match status" value="1"/>
</dbReference>
<keyword evidence="14" id="KW-1185">Reference proteome</keyword>
<evidence type="ECO:0000256" key="11">
    <source>
        <dbReference type="PIRSR" id="PIRSR005639-1"/>
    </source>
</evidence>
<comment type="function">
    <text evidence="8 10">Catalyzes the hydrolysis of glutamine to glutamate and ammonia as part of the biosynthesis of pyridoxal 5'-phosphate. The resulting ammonia molecule is channeled to the active site of PdxS.</text>
</comment>
<dbReference type="GO" id="GO:0006543">
    <property type="term" value="P:L-glutamine catabolic process"/>
    <property type="evidence" value="ECO:0007669"/>
    <property type="project" value="UniProtKB-UniRule"/>
</dbReference>
<organism evidence="13 14">
    <name type="scientific">Arthrobacter wenxiniae</name>
    <dbReference type="NCBI Taxonomy" id="2713570"/>
    <lineage>
        <taxon>Bacteria</taxon>
        <taxon>Bacillati</taxon>
        <taxon>Actinomycetota</taxon>
        <taxon>Actinomycetes</taxon>
        <taxon>Micrococcales</taxon>
        <taxon>Micrococcaceae</taxon>
        <taxon>Arthrobacter</taxon>
    </lineage>
</organism>
<dbReference type="Proteomes" id="UP000543556">
    <property type="component" value="Unassembled WGS sequence"/>
</dbReference>
<comment type="catalytic activity">
    <reaction evidence="6 10">
        <text>aldehydo-D-ribose 5-phosphate + D-glyceraldehyde 3-phosphate + L-glutamine = pyridoxal 5'-phosphate + L-glutamate + phosphate + 3 H2O + H(+)</text>
        <dbReference type="Rhea" id="RHEA:31507"/>
        <dbReference type="ChEBI" id="CHEBI:15377"/>
        <dbReference type="ChEBI" id="CHEBI:15378"/>
        <dbReference type="ChEBI" id="CHEBI:29985"/>
        <dbReference type="ChEBI" id="CHEBI:43474"/>
        <dbReference type="ChEBI" id="CHEBI:58273"/>
        <dbReference type="ChEBI" id="CHEBI:58359"/>
        <dbReference type="ChEBI" id="CHEBI:59776"/>
        <dbReference type="ChEBI" id="CHEBI:597326"/>
        <dbReference type="EC" id="4.3.3.6"/>
    </reaction>
</comment>
<feature type="binding site" evidence="10 12">
    <location>
        <position position="136"/>
    </location>
    <ligand>
        <name>L-glutamine</name>
        <dbReference type="ChEBI" id="CHEBI:58359"/>
    </ligand>
</feature>
<dbReference type="FunFam" id="3.40.50.880:FF:000010">
    <property type="entry name" value="uncharacterized protein LOC100176842 isoform X2"/>
    <property type="match status" value="1"/>
</dbReference>
<name>A0A7Y7IFK4_9MICC</name>
<evidence type="ECO:0000256" key="1">
    <source>
        <dbReference type="ARBA" id="ARBA00008345"/>
    </source>
</evidence>
<dbReference type="InterPro" id="IPR002161">
    <property type="entry name" value="PdxT/SNO"/>
</dbReference>
<evidence type="ECO:0000256" key="3">
    <source>
        <dbReference type="ARBA" id="ARBA00022898"/>
    </source>
</evidence>
<dbReference type="EMBL" id="JAAMFM010000006">
    <property type="protein sequence ID" value="NVM94565.1"/>
    <property type="molecule type" value="Genomic_DNA"/>
</dbReference>